<proteinExistence type="predicted"/>
<accession>A0AAV4C9I6</accession>
<organism evidence="2 3">
    <name type="scientific">Plakobranchus ocellatus</name>
    <dbReference type="NCBI Taxonomy" id="259542"/>
    <lineage>
        <taxon>Eukaryota</taxon>
        <taxon>Metazoa</taxon>
        <taxon>Spiralia</taxon>
        <taxon>Lophotrochozoa</taxon>
        <taxon>Mollusca</taxon>
        <taxon>Gastropoda</taxon>
        <taxon>Heterobranchia</taxon>
        <taxon>Euthyneura</taxon>
        <taxon>Panpulmonata</taxon>
        <taxon>Sacoglossa</taxon>
        <taxon>Placobranchoidea</taxon>
        <taxon>Plakobranchidae</taxon>
        <taxon>Plakobranchus</taxon>
    </lineage>
</organism>
<gene>
    <name evidence="2" type="ORF">PoB_005443700</name>
</gene>
<name>A0AAV4C9I6_9GAST</name>
<protein>
    <submittedName>
        <fullName evidence="2">Uncharacterized protein</fullName>
    </submittedName>
</protein>
<feature type="region of interest" description="Disordered" evidence="1">
    <location>
        <begin position="1"/>
        <end position="55"/>
    </location>
</feature>
<keyword evidence="3" id="KW-1185">Reference proteome</keyword>
<dbReference type="EMBL" id="BLXT01005980">
    <property type="protein sequence ID" value="GFO27932.1"/>
    <property type="molecule type" value="Genomic_DNA"/>
</dbReference>
<dbReference type="Proteomes" id="UP000735302">
    <property type="component" value="Unassembled WGS sequence"/>
</dbReference>
<sequence length="118" mass="12831">MFEIIETNPPDHSKSITRSPVGHGASGGVRTRQRRAPADITASSVSSGRPRPPEADAARIGVDCMMLMCSVICVIMMIASVELSFRISEKGHHRVRIYLPLTEVEIGPFKTDDEVGTP</sequence>
<reference evidence="2 3" key="1">
    <citation type="journal article" date="2021" name="Elife">
        <title>Chloroplast acquisition without the gene transfer in kleptoplastic sea slugs, Plakobranchus ocellatus.</title>
        <authorList>
            <person name="Maeda T."/>
            <person name="Takahashi S."/>
            <person name="Yoshida T."/>
            <person name="Shimamura S."/>
            <person name="Takaki Y."/>
            <person name="Nagai Y."/>
            <person name="Toyoda A."/>
            <person name="Suzuki Y."/>
            <person name="Arimoto A."/>
            <person name="Ishii H."/>
            <person name="Satoh N."/>
            <person name="Nishiyama T."/>
            <person name="Hasebe M."/>
            <person name="Maruyama T."/>
            <person name="Minagawa J."/>
            <person name="Obokata J."/>
            <person name="Shigenobu S."/>
        </authorList>
    </citation>
    <scope>NUCLEOTIDE SEQUENCE [LARGE SCALE GENOMIC DNA]</scope>
</reference>
<dbReference type="AlphaFoldDB" id="A0AAV4C9I6"/>
<evidence type="ECO:0000256" key="1">
    <source>
        <dbReference type="SAM" id="MobiDB-lite"/>
    </source>
</evidence>
<evidence type="ECO:0000313" key="3">
    <source>
        <dbReference type="Proteomes" id="UP000735302"/>
    </source>
</evidence>
<evidence type="ECO:0000313" key="2">
    <source>
        <dbReference type="EMBL" id="GFO27932.1"/>
    </source>
</evidence>
<comment type="caution">
    <text evidence="2">The sequence shown here is derived from an EMBL/GenBank/DDBJ whole genome shotgun (WGS) entry which is preliminary data.</text>
</comment>